<accession>A0A916W248</accession>
<evidence type="ECO:0000313" key="2">
    <source>
        <dbReference type="EMBL" id="GGA59988.1"/>
    </source>
</evidence>
<evidence type="ECO:0000313" key="3">
    <source>
        <dbReference type="Proteomes" id="UP000636264"/>
    </source>
</evidence>
<gene>
    <name evidence="2" type="ORF">GCM10011385_12160</name>
</gene>
<dbReference type="AlphaFoldDB" id="A0A916W248"/>
<evidence type="ECO:0000256" key="1">
    <source>
        <dbReference type="SAM" id="Phobius"/>
    </source>
</evidence>
<dbReference type="Proteomes" id="UP000636264">
    <property type="component" value="Unassembled WGS sequence"/>
</dbReference>
<sequence length="71" mass="6984">MRELSKNECRAVAAAAGIAGKELANALAMSWGGFIGGVAISGFLGVGTVLTMGMIGAASAAVLALTVYHTS</sequence>
<keyword evidence="3" id="KW-1185">Reference proteome</keyword>
<dbReference type="RefSeq" id="WP_188720076.1">
    <property type="nucleotide sequence ID" value="NZ_BMIF01000003.1"/>
</dbReference>
<keyword evidence="1" id="KW-0812">Transmembrane</keyword>
<organism evidence="2 3">
    <name type="scientific">Nitratireductor aestuarii</name>
    <dbReference type="NCBI Taxonomy" id="1735103"/>
    <lineage>
        <taxon>Bacteria</taxon>
        <taxon>Pseudomonadati</taxon>
        <taxon>Pseudomonadota</taxon>
        <taxon>Alphaproteobacteria</taxon>
        <taxon>Hyphomicrobiales</taxon>
        <taxon>Phyllobacteriaceae</taxon>
        <taxon>Nitratireductor</taxon>
    </lineage>
</organism>
<keyword evidence="1" id="KW-1133">Transmembrane helix</keyword>
<protein>
    <submittedName>
        <fullName evidence="2">Uncharacterized protein</fullName>
    </submittedName>
</protein>
<dbReference type="EMBL" id="BMIF01000003">
    <property type="protein sequence ID" value="GGA59988.1"/>
    <property type="molecule type" value="Genomic_DNA"/>
</dbReference>
<reference evidence="2" key="2">
    <citation type="submission" date="2020-09" db="EMBL/GenBank/DDBJ databases">
        <authorList>
            <person name="Sun Q."/>
            <person name="Zhou Y."/>
        </authorList>
    </citation>
    <scope>NUCLEOTIDE SEQUENCE</scope>
    <source>
        <strain evidence="2">CGMCC 1.15320</strain>
    </source>
</reference>
<comment type="caution">
    <text evidence="2">The sequence shown here is derived from an EMBL/GenBank/DDBJ whole genome shotgun (WGS) entry which is preliminary data.</text>
</comment>
<feature type="transmembrane region" description="Helical" evidence="1">
    <location>
        <begin position="34"/>
        <end position="67"/>
    </location>
</feature>
<name>A0A916W248_9HYPH</name>
<reference evidence="2" key="1">
    <citation type="journal article" date="2014" name="Int. J. Syst. Evol. Microbiol.">
        <title>Complete genome sequence of Corynebacterium casei LMG S-19264T (=DSM 44701T), isolated from a smear-ripened cheese.</title>
        <authorList>
            <consortium name="US DOE Joint Genome Institute (JGI-PGF)"/>
            <person name="Walter F."/>
            <person name="Albersmeier A."/>
            <person name="Kalinowski J."/>
            <person name="Ruckert C."/>
        </authorList>
    </citation>
    <scope>NUCLEOTIDE SEQUENCE</scope>
    <source>
        <strain evidence="2">CGMCC 1.15320</strain>
    </source>
</reference>
<proteinExistence type="predicted"/>
<keyword evidence="1" id="KW-0472">Membrane</keyword>